<dbReference type="GO" id="GO:0036126">
    <property type="term" value="C:sperm flagellum"/>
    <property type="evidence" value="ECO:0007669"/>
    <property type="project" value="TreeGrafter"/>
</dbReference>
<reference evidence="2 3" key="1">
    <citation type="journal article" date="2013" name="Nat. Commun.">
        <title>Genome analysis reveals insights into physiology and longevity of the Brandt's bat Myotis brandtii.</title>
        <authorList>
            <person name="Seim I."/>
            <person name="Fang X."/>
            <person name="Xiong Z."/>
            <person name="Lobanov A.V."/>
            <person name="Huang Z."/>
            <person name="Ma S."/>
            <person name="Feng Y."/>
            <person name="Turanov A.A."/>
            <person name="Zhu Y."/>
            <person name="Lenz T.L."/>
            <person name="Gerashchenko M.V."/>
            <person name="Fan D."/>
            <person name="Hee Yim S."/>
            <person name="Yao X."/>
            <person name="Jordan D."/>
            <person name="Xiong Y."/>
            <person name="Ma Y."/>
            <person name="Lyapunov A.N."/>
            <person name="Chen G."/>
            <person name="Kulakova O.I."/>
            <person name="Sun Y."/>
            <person name="Lee S.G."/>
            <person name="Bronson R.T."/>
            <person name="Moskalev A.A."/>
            <person name="Sunyaev S.R."/>
            <person name="Zhang G."/>
            <person name="Krogh A."/>
            <person name="Wang J."/>
            <person name="Gladyshev V.N."/>
        </authorList>
    </citation>
    <scope>NUCLEOTIDE SEQUENCE [LARGE SCALE GENOMIC DNA]</scope>
</reference>
<dbReference type="GO" id="GO:0005814">
    <property type="term" value="C:centriole"/>
    <property type="evidence" value="ECO:0007669"/>
    <property type="project" value="TreeGrafter"/>
</dbReference>
<dbReference type="eggNOG" id="ENOG502QWHB">
    <property type="taxonomic scope" value="Eukaryota"/>
</dbReference>
<evidence type="ECO:0000256" key="1">
    <source>
        <dbReference type="ARBA" id="ARBA00008738"/>
    </source>
</evidence>
<organism evidence="2 3">
    <name type="scientific">Myotis brandtii</name>
    <name type="common">Brandt's bat</name>
    <dbReference type="NCBI Taxonomy" id="109478"/>
    <lineage>
        <taxon>Eukaryota</taxon>
        <taxon>Metazoa</taxon>
        <taxon>Chordata</taxon>
        <taxon>Craniata</taxon>
        <taxon>Vertebrata</taxon>
        <taxon>Euteleostomi</taxon>
        <taxon>Mammalia</taxon>
        <taxon>Eutheria</taxon>
        <taxon>Laurasiatheria</taxon>
        <taxon>Chiroptera</taxon>
        <taxon>Yangochiroptera</taxon>
        <taxon>Vespertilionidae</taxon>
        <taxon>Myotis</taxon>
    </lineage>
</organism>
<gene>
    <name evidence="2" type="ORF">D623_10001464</name>
</gene>
<evidence type="ECO:0000313" key="2">
    <source>
        <dbReference type="EMBL" id="EPQ01993.1"/>
    </source>
</evidence>
<dbReference type="EMBL" id="KE161139">
    <property type="protein sequence ID" value="EPQ01993.1"/>
    <property type="molecule type" value="Genomic_DNA"/>
</dbReference>
<keyword evidence="3" id="KW-1185">Reference proteome</keyword>
<accession>S7NWK3</accession>
<dbReference type="AlphaFoldDB" id="S7NWK3"/>
<comment type="similarity">
    <text evidence="1">Belongs to the FAM154 family.</text>
</comment>
<dbReference type="PANTHER" id="PTHR31516">
    <property type="entry name" value="STABILIZER OF AXONEMAL MICROTUBULES 2"/>
    <property type="match status" value="1"/>
</dbReference>
<dbReference type="GO" id="GO:0008017">
    <property type="term" value="F:microtubule binding"/>
    <property type="evidence" value="ECO:0007669"/>
    <property type="project" value="InterPro"/>
</dbReference>
<dbReference type="Proteomes" id="UP000052978">
    <property type="component" value="Unassembled WGS sequence"/>
</dbReference>
<dbReference type="GO" id="GO:0036064">
    <property type="term" value="C:ciliary basal body"/>
    <property type="evidence" value="ECO:0007669"/>
    <property type="project" value="TreeGrafter"/>
</dbReference>
<name>S7NWK3_MYOBR</name>
<sequence>MRPQQQMPGPSGTFDGVSTFQSHYVPHELVPTASCKPAQAAVRSSSPFDDVTWYSTEFAPKKREVCPASYPSPPGYIFETTNSRGHKFFRKIAPASSSG</sequence>
<dbReference type="InterPro" id="IPR033336">
    <property type="entry name" value="SAXO1/2"/>
</dbReference>
<evidence type="ECO:0000313" key="3">
    <source>
        <dbReference type="Proteomes" id="UP000052978"/>
    </source>
</evidence>
<dbReference type="GO" id="GO:0005879">
    <property type="term" value="C:axonemal microtubule"/>
    <property type="evidence" value="ECO:0007669"/>
    <property type="project" value="TreeGrafter"/>
</dbReference>
<dbReference type="PANTHER" id="PTHR31516:SF6">
    <property type="entry name" value="STABILIZER OF AXONEMAL MICROTUBULES 2"/>
    <property type="match status" value="1"/>
</dbReference>
<dbReference type="Pfam" id="PF05217">
    <property type="entry name" value="SAXO1-2"/>
    <property type="match status" value="1"/>
</dbReference>
<protein>
    <submittedName>
        <fullName evidence="2">Protein FAM154B</fullName>
    </submittedName>
</protein>
<proteinExistence type="inferred from homology"/>